<keyword evidence="1" id="KW-0812">Transmembrane</keyword>
<name>A0A0B5FUJ3_9BACT</name>
<proteinExistence type="predicted"/>
<dbReference type="KEGG" id="gsb:GSUB_16610"/>
<evidence type="ECO:0000313" key="3">
    <source>
        <dbReference type="EMBL" id="AJF08314.1"/>
    </source>
</evidence>
<dbReference type="Proteomes" id="UP000035036">
    <property type="component" value="Plasmid pGSUB1"/>
</dbReference>
<evidence type="ECO:0000256" key="2">
    <source>
        <dbReference type="SAM" id="SignalP"/>
    </source>
</evidence>
<dbReference type="InterPro" id="IPR007039">
    <property type="entry name" value="TrbC/VirB2"/>
</dbReference>
<keyword evidence="2" id="KW-0732">Signal</keyword>
<reference evidence="3 4" key="1">
    <citation type="journal article" date="2015" name="Genome Announc.">
        <title>Genomes of Geoalkalibacter ferrihydriticus Z-0531T and Geoalkalibacter subterraneus Red1T, Two Haloalkaliphilic Metal-Reducing Deltaproteobacteria.</title>
        <authorList>
            <person name="Badalamenti J.P."/>
            <person name="Krajmalnik-Brown R."/>
            <person name="Torres C.I."/>
            <person name="Bond D.R."/>
        </authorList>
    </citation>
    <scope>NUCLEOTIDE SEQUENCE [LARGE SCALE GENOMIC DNA]</scope>
    <source>
        <strain evidence="3 4">Red1</strain>
        <plasmid evidence="4">Plasmid pGSUB1</plasmid>
    </source>
</reference>
<gene>
    <name evidence="3" type="ORF">GSUB_16610</name>
</gene>
<accession>A0A0B5FUJ3</accession>
<dbReference type="InterPro" id="IPR059173">
    <property type="entry name" value="TraA_dom"/>
</dbReference>
<dbReference type="NCBIfam" id="NF041281">
    <property type="entry name" value="TraA_gammapb"/>
    <property type="match status" value="1"/>
</dbReference>
<feature type="chain" id="PRO_5002103110" description="Conjugal transfer protein TraA" evidence="2">
    <location>
        <begin position="32"/>
        <end position="103"/>
    </location>
</feature>
<keyword evidence="1" id="KW-0472">Membrane</keyword>
<dbReference type="RefSeq" id="WP_040202989.1">
    <property type="nucleotide sequence ID" value="NZ_CP010312.1"/>
</dbReference>
<keyword evidence="1" id="KW-1133">Transmembrane helix</keyword>
<feature type="signal peptide" evidence="2">
    <location>
        <begin position="1"/>
        <end position="31"/>
    </location>
</feature>
<dbReference type="OrthoDB" id="5679053at2"/>
<dbReference type="Pfam" id="PF04956">
    <property type="entry name" value="TrbC"/>
    <property type="match status" value="1"/>
</dbReference>
<organism evidence="3 4">
    <name type="scientific">Geoalkalibacter subterraneus</name>
    <dbReference type="NCBI Taxonomy" id="483547"/>
    <lineage>
        <taxon>Bacteria</taxon>
        <taxon>Pseudomonadati</taxon>
        <taxon>Thermodesulfobacteriota</taxon>
        <taxon>Desulfuromonadia</taxon>
        <taxon>Desulfuromonadales</taxon>
        <taxon>Geoalkalibacteraceae</taxon>
        <taxon>Geoalkalibacter</taxon>
    </lineage>
</organism>
<dbReference type="AlphaFoldDB" id="A0A0B5FUJ3"/>
<dbReference type="HOGENOM" id="CLU_161251_0_0_7"/>
<sequence>MEDKKRNWAKPFALCLMLLAAISVVPDIAMAGGVGGPLDDVYTELTTWTQGSVGKLITLAFIIVGVVAGIVRQSLMAFAVGIGAGLGVYNAEGIVETIFSATI</sequence>
<feature type="transmembrane region" description="Helical" evidence="1">
    <location>
        <begin position="55"/>
        <end position="71"/>
    </location>
</feature>
<evidence type="ECO:0008006" key="5">
    <source>
        <dbReference type="Google" id="ProtNLM"/>
    </source>
</evidence>
<evidence type="ECO:0000313" key="4">
    <source>
        <dbReference type="Proteomes" id="UP000035036"/>
    </source>
</evidence>
<protein>
    <recommendedName>
        <fullName evidence="5">Conjugal transfer protein TraA</fullName>
    </recommendedName>
</protein>
<keyword evidence="3" id="KW-0614">Plasmid</keyword>
<geneLocation type="plasmid" evidence="3 4">
    <name>pGSUB1</name>
</geneLocation>
<evidence type="ECO:0000256" key="1">
    <source>
        <dbReference type="SAM" id="Phobius"/>
    </source>
</evidence>
<dbReference type="EMBL" id="CP010312">
    <property type="protein sequence ID" value="AJF08314.1"/>
    <property type="molecule type" value="Genomic_DNA"/>
</dbReference>
<keyword evidence="4" id="KW-1185">Reference proteome</keyword>